<organism evidence="9">
    <name type="scientific">Sesamum latifolium</name>
    <dbReference type="NCBI Taxonomy" id="2727402"/>
    <lineage>
        <taxon>Eukaryota</taxon>
        <taxon>Viridiplantae</taxon>
        <taxon>Streptophyta</taxon>
        <taxon>Embryophyta</taxon>
        <taxon>Tracheophyta</taxon>
        <taxon>Spermatophyta</taxon>
        <taxon>Magnoliopsida</taxon>
        <taxon>eudicotyledons</taxon>
        <taxon>Gunneridae</taxon>
        <taxon>Pentapetalae</taxon>
        <taxon>asterids</taxon>
        <taxon>lamiids</taxon>
        <taxon>Lamiales</taxon>
        <taxon>Pedaliaceae</taxon>
        <taxon>Sesamum</taxon>
    </lineage>
</organism>
<keyword evidence="7" id="KW-0503">Monooxygenase</keyword>
<dbReference type="GO" id="GO:0020037">
    <property type="term" value="F:heme binding"/>
    <property type="evidence" value="ECO:0007669"/>
    <property type="project" value="InterPro"/>
</dbReference>
<keyword evidence="4" id="KW-0479">Metal-binding</keyword>
<dbReference type="InterPro" id="IPR036396">
    <property type="entry name" value="Cyt_P450_sf"/>
</dbReference>
<keyword evidence="5" id="KW-0560">Oxidoreductase</keyword>
<keyword evidence="8" id="KW-0812">Transmembrane</keyword>
<evidence type="ECO:0000256" key="8">
    <source>
        <dbReference type="SAM" id="Phobius"/>
    </source>
</evidence>
<evidence type="ECO:0000256" key="5">
    <source>
        <dbReference type="ARBA" id="ARBA00023002"/>
    </source>
</evidence>
<dbReference type="GO" id="GO:0004497">
    <property type="term" value="F:monooxygenase activity"/>
    <property type="evidence" value="ECO:0007669"/>
    <property type="project" value="UniProtKB-KW"/>
</dbReference>
<dbReference type="EMBL" id="JACGWN010000012">
    <property type="protein sequence ID" value="KAL0417208.1"/>
    <property type="molecule type" value="Genomic_DNA"/>
</dbReference>
<protein>
    <submittedName>
        <fullName evidence="9">Dimethylnonatriene synthase</fullName>
    </submittedName>
</protein>
<keyword evidence="6" id="KW-0408">Iron</keyword>
<comment type="similarity">
    <text evidence="2">Belongs to the cytochrome P450 family.</text>
</comment>
<keyword evidence="3" id="KW-0349">Heme</keyword>
<name>A0AAW2UJ63_9LAMI</name>
<dbReference type="GO" id="GO:0005506">
    <property type="term" value="F:iron ion binding"/>
    <property type="evidence" value="ECO:0007669"/>
    <property type="project" value="InterPro"/>
</dbReference>
<evidence type="ECO:0000256" key="4">
    <source>
        <dbReference type="ARBA" id="ARBA00022723"/>
    </source>
</evidence>
<dbReference type="PANTHER" id="PTHR47944">
    <property type="entry name" value="CYTOCHROME P450 98A9"/>
    <property type="match status" value="1"/>
</dbReference>
<dbReference type="Gene3D" id="1.10.630.10">
    <property type="entry name" value="Cytochrome P450"/>
    <property type="match status" value="1"/>
</dbReference>
<comment type="caution">
    <text evidence="9">The sequence shown here is derived from an EMBL/GenBank/DDBJ whole genome shotgun (WGS) entry which is preliminary data.</text>
</comment>
<evidence type="ECO:0000256" key="1">
    <source>
        <dbReference type="ARBA" id="ARBA00001971"/>
    </source>
</evidence>
<evidence type="ECO:0000313" key="9">
    <source>
        <dbReference type="EMBL" id="KAL0417208.1"/>
    </source>
</evidence>
<reference evidence="9" key="1">
    <citation type="submission" date="2020-06" db="EMBL/GenBank/DDBJ databases">
        <authorList>
            <person name="Li T."/>
            <person name="Hu X."/>
            <person name="Zhang T."/>
            <person name="Song X."/>
            <person name="Zhang H."/>
            <person name="Dai N."/>
            <person name="Sheng W."/>
            <person name="Hou X."/>
            <person name="Wei L."/>
        </authorList>
    </citation>
    <scope>NUCLEOTIDE SEQUENCE</scope>
    <source>
        <strain evidence="9">KEN1</strain>
        <tissue evidence="9">Leaf</tissue>
    </source>
</reference>
<keyword evidence="8" id="KW-1133">Transmembrane helix</keyword>
<accession>A0AAW2UJ63</accession>
<feature type="transmembrane region" description="Helical" evidence="8">
    <location>
        <begin position="6"/>
        <end position="24"/>
    </location>
</feature>
<dbReference type="SUPFAM" id="SSF48264">
    <property type="entry name" value="Cytochrome P450"/>
    <property type="match status" value="1"/>
</dbReference>
<reference evidence="9" key="2">
    <citation type="journal article" date="2024" name="Plant">
        <title>Genomic evolution and insights into agronomic trait innovations of Sesamum species.</title>
        <authorList>
            <person name="Miao H."/>
            <person name="Wang L."/>
            <person name="Qu L."/>
            <person name="Liu H."/>
            <person name="Sun Y."/>
            <person name="Le M."/>
            <person name="Wang Q."/>
            <person name="Wei S."/>
            <person name="Zheng Y."/>
            <person name="Lin W."/>
            <person name="Duan Y."/>
            <person name="Cao H."/>
            <person name="Xiong S."/>
            <person name="Wang X."/>
            <person name="Wei L."/>
            <person name="Li C."/>
            <person name="Ma Q."/>
            <person name="Ju M."/>
            <person name="Zhao R."/>
            <person name="Li G."/>
            <person name="Mu C."/>
            <person name="Tian Q."/>
            <person name="Mei H."/>
            <person name="Zhang T."/>
            <person name="Gao T."/>
            <person name="Zhang H."/>
        </authorList>
    </citation>
    <scope>NUCLEOTIDE SEQUENCE</scope>
    <source>
        <strain evidence="9">KEN1</strain>
    </source>
</reference>
<sequence>MLDELIYLNGVINLGDVIPWLSFLDLQGYVKRMKIVSKKLDRFLEHVLDEHQEGRRKVEGYVSRDMVDVLLEQAEDPTLEVKMERHNVKR</sequence>
<dbReference type="PANTHER" id="PTHR47944:SF4">
    <property type="entry name" value="OS09G0441700 PROTEIN"/>
    <property type="match status" value="1"/>
</dbReference>
<evidence type="ECO:0000256" key="2">
    <source>
        <dbReference type="ARBA" id="ARBA00010617"/>
    </source>
</evidence>
<dbReference type="AlphaFoldDB" id="A0AAW2UJ63"/>
<evidence type="ECO:0000256" key="6">
    <source>
        <dbReference type="ARBA" id="ARBA00023004"/>
    </source>
</evidence>
<comment type="cofactor">
    <cofactor evidence="1">
        <name>heme</name>
        <dbReference type="ChEBI" id="CHEBI:30413"/>
    </cofactor>
</comment>
<dbReference type="GO" id="GO:0016705">
    <property type="term" value="F:oxidoreductase activity, acting on paired donors, with incorporation or reduction of molecular oxygen"/>
    <property type="evidence" value="ECO:0007669"/>
    <property type="project" value="InterPro"/>
</dbReference>
<evidence type="ECO:0000256" key="3">
    <source>
        <dbReference type="ARBA" id="ARBA00022617"/>
    </source>
</evidence>
<proteinExistence type="inferred from homology"/>
<gene>
    <name evidence="9" type="ORF">Slati_3552700</name>
</gene>
<keyword evidence="8" id="KW-0472">Membrane</keyword>
<evidence type="ECO:0000256" key="7">
    <source>
        <dbReference type="ARBA" id="ARBA00023033"/>
    </source>
</evidence>